<dbReference type="EMBL" id="UINC01160253">
    <property type="protein sequence ID" value="SVD58796.1"/>
    <property type="molecule type" value="Genomic_DNA"/>
</dbReference>
<dbReference type="Pfam" id="PF04290">
    <property type="entry name" value="DctQ"/>
    <property type="match status" value="1"/>
</dbReference>
<dbReference type="GO" id="GO:0005886">
    <property type="term" value="C:plasma membrane"/>
    <property type="evidence" value="ECO:0007669"/>
    <property type="project" value="UniProtKB-SubCell"/>
</dbReference>
<evidence type="ECO:0000256" key="3">
    <source>
        <dbReference type="ARBA" id="ARBA00022475"/>
    </source>
</evidence>
<evidence type="ECO:0000256" key="2">
    <source>
        <dbReference type="ARBA" id="ARBA00022448"/>
    </source>
</evidence>
<comment type="subcellular location">
    <subcellularLocation>
        <location evidence="1">Cell inner membrane</location>
        <topology evidence="1">Multi-pass membrane protein</topology>
    </subcellularLocation>
</comment>
<feature type="transmembrane region" description="Helical" evidence="8">
    <location>
        <begin position="12"/>
        <end position="36"/>
    </location>
</feature>
<evidence type="ECO:0000256" key="5">
    <source>
        <dbReference type="ARBA" id="ARBA00022692"/>
    </source>
</evidence>
<reference evidence="10" key="1">
    <citation type="submission" date="2018-05" db="EMBL/GenBank/DDBJ databases">
        <authorList>
            <person name="Lanie J.A."/>
            <person name="Ng W.-L."/>
            <person name="Kazmierczak K.M."/>
            <person name="Andrzejewski T.M."/>
            <person name="Davidsen T.M."/>
            <person name="Wayne K.J."/>
            <person name="Tettelin H."/>
            <person name="Glass J.I."/>
            <person name="Rusch D."/>
            <person name="Podicherti R."/>
            <person name="Tsui H.-C.T."/>
            <person name="Winkler M.E."/>
        </authorList>
    </citation>
    <scope>NUCLEOTIDE SEQUENCE</scope>
</reference>
<keyword evidence="5 8" id="KW-0812">Transmembrane</keyword>
<evidence type="ECO:0000313" key="10">
    <source>
        <dbReference type="EMBL" id="SVD58796.1"/>
    </source>
</evidence>
<evidence type="ECO:0000256" key="7">
    <source>
        <dbReference type="ARBA" id="ARBA00023136"/>
    </source>
</evidence>
<evidence type="ECO:0000256" key="1">
    <source>
        <dbReference type="ARBA" id="ARBA00004429"/>
    </source>
</evidence>
<feature type="transmembrane region" description="Helical" evidence="8">
    <location>
        <begin position="141"/>
        <end position="162"/>
    </location>
</feature>
<feature type="transmembrane region" description="Helical" evidence="8">
    <location>
        <begin position="56"/>
        <end position="79"/>
    </location>
</feature>
<dbReference type="InterPro" id="IPR055348">
    <property type="entry name" value="DctQ"/>
</dbReference>
<dbReference type="AlphaFoldDB" id="A0A382WIM9"/>
<accession>A0A382WIM9</accession>
<feature type="transmembrane region" description="Helical" evidence="8">
    <location>
        <begin position="100"/>
        <end position="121"/>
    </location>
</feature>
<feature type="domain" description="Tripartite ATP-independent periplasmic transporters DctQ component" evidence="9">
    <location>
        <begin position="60"/>
        <end position="170"/>
    </location>
</feature>
<keyword evidence="6 8" id="KW-1133">Transmembrane helix</keyword>
<proteinExistence type="predicted"/>
<keyword evidence="3" id="KW-1003">Cell membrane</keyword>
<evidence type="ECO:0000256" key="8">
    <source>
        <dbReference type="SAM" id="Phobius"/>
    </source>
</evidence>
<name>A0A382WIM9_9ZZZZ</name>
<dbReference type="PANTHER" id="PTHR35011:SF10">
    <property type="entry name" value="TRAP TRANSPORTER SMALL PERMEASE PROTEIN"/>
    <property type="match status" value="1"/>
</dbReference>
<dbReference type="GO" id="GO:0022857">
    <property type="term" value="F:transmembrane transporter activity"/>
    <property type="evidence" value="ECO:0007669"/>
    <property type="project" value="TreeGrafter"/>
</dbReference>
<gene>
    <name evidence="10" type="ORF">METZ01_LOCUS411650</name>
</gene>
<dbReference type="GO" id="GO:0015740">
    <property type="term" value="P:C4-dicarboxylate transport"/>
    <property type="evidence" value="ECO:0007669"/>
    <property type="project" value="TreeGrafter"/>
</dbReference>
<keyword evidence="4" id="KW-0997">Cell inner membrane</keyword>
<evidence type="ECO:0000259" key="9">
    <source>
        <dbReference type="Pfam" id="PF04290"/>
    </source>
</evidence>
<sequence length="188" mass="20518">MLVTMRGFFDWIYKASGAAGAVCVASICLTVVLQVIANVINSLTGQFSDNSTGLLVPSYAEFTGFLLVAASFFSLAYTFRASGHIRVTLVLRYLGVSPRRWVECFCLLVGASLTGYFSWYAFRLVWDSFQFGDLAFGMIPLPLWIPQSAMVLGSVALFIALLDDLVRAIAGHSVSYGDINDFPGPNKE</sequence>
<protein>
    <recommendedName>
        <fullName evidence="9">Tripartite ATP-independent periplasmic transporters DctQ component domain-containing protein</fullName>
    </recommendedName>
</protein>
<organism evidence="10">
    <name type="scientific">marine metagenome</name>
    <dbReference type="NCBI Taxonomy" id="408172"/>
    <lineage>
        <taxon>unclassified sequences</taxon>
        <taxon>metagenomes</taxon>
        <taxon>ecological metagenomes</taxon>
    </lineage>
</organism>
<keyword evidence="2" id="KW-0813">Transport</keyword>
<keyword evidence="7 8" id="KW-0472">Membrane</keyword>
<evidence type="ECO:0000256" key="6">
    <source>
        <dbReference type="ARBA" id="ARBA00022989"/>
    </source>
</evidence>
<evidence type="ECO:0000256" key="4">
    <source>
        <dbReference type="ARBA" id="ARBA00022519"/>
    </source>
</evidence>
<dbReference type="PANTHER" id="PTHR35011">
    <property type="entry name" value="2,3-DIKETO-L-GULONATE TRAP TRANSPORTER SMALL PERMEASE PROTEIN YIAM"/>
    <property type="match status" value="1"/>
</dbReference>
<dbReference type="InterPro" id="IPR007387">
    <property type="entry name" value="TRAP_DctQ"/>
</dbReference>